<dbReference type="InterPro" id="IPR051313">
    <property type="entry name" value="Bact_iron-sidero_bind"/>
</dbReference>
<gene>
    <name evidence="8" type="ORF">FHU33_3773</name>
</gene>
<dbReference type="SUPFAM" id="SSF53807">
    <property type="entry name" value="Helical backbone' metal receptor"/>
    <property type="match status" value="1"/>
</dbReference>
<proteinExistence type="inferred from homology"/>
<accession>A0A543PJL9</accession>
<reference evidence="8 9" key="1">
    <citation type="submission" date="2019-06" db="EMBL/GenBank/DDBJ databases">
        <title>Sequencing the genomes of 1000 actinobacteria strains.</title>
        <authorList>
            <person name="Klenk H.-P."/>
        </authorList>
    </citation>
    <scope>NUCLEOTIDE SEQUENCE [LARGE SCALE GENOMIC DNA]</scope>
    <source>
        <strain evidence="8 9">DSM 46837</strain>
    </source>
</reference>
<dbReference type="CDD" id="cd01146">
    <property type="entry name" value="FhuD"/>
    <property type="match status" value="1"/>
</dbReference>
<dbReference type="PANTHER" id="PTHR30532">
    <property type="entry name" value="IRON III DICITRATE-BINDING PERIPLASMIC PROTEIN"/>
    <property type="match status" value="1"/>
</dbReference>
<dbReference type="PANTHER" id="PTHR30532:SF25">
    <property type="entry name" value="IRON(III) DICITRATE-BINDING PERIPLASMIC PROTEIN"/>
    <property type="match status" value="1"/>
</dbReference>
<dbReference type="OrthoDB" id="9793175at2"/>
<evidence type="ECO:0000313" key="9">
    <source>
        <dbReference type="Proteomes" id="UP000319865"/>
    </source>
</evidence>
<dbReference type="GO" id="GO:0030288">
    <property type="term" value="C:outer membrane-bounded periplasmic space"/>
    <property type="evidence" value="ECO:0007669"/>
    <property type="project" value="TreeGrafter"/>
</dbReference>
<feature type="chain" id="PRO_5038853181" evidence="6">
    <location>
        <begin position="24"/>
        <end position="318"/>
    </location>
</feature>
<evidence type="ECO:0000313" key="8">
    <source>
        <dbReference type="EMBL" id="TQN44276.1"/>
    </source>
</evidence>
<keyword evidence="4 6" id="KW-0732">Signal</keyword>
<comment type="subcellular location">
    <subcellularLocation>
        <location evidence="1">Cell envelope</location>
    </subcellularLocation>
</comment>
<evidence type="ECO:0000259" key="7">
    <source>
        <dbReference type="PROSITE" id="PS50983"/>
    </source>
</evidence>
<dbReference type="GO" id="GO:1901678">
    <property type="term" value="P:iron coordination entity transport"/>
    <property type="evidence" value="ECO:0007669"/>
    <property type="project" value="UniProtKB-ARBA"/>
</dbReference>
<dbReference type="EMBL" id="VFQE01000001">
    <property type="protein sequence ID" value="TQN44276.1"/>
    <property type="molecule type" value="Genomic_DNA"/>
</dbReference>
<dbReference type="PROSITE" id="PS51257">
    <property type="entry name" value="PROKAR_LIPOPROTEIN"/>
    <property type="match status" value="1"/>
</dbReference>
<keyword evidence="9" id="KW-1185">Reference proteome</keyword>
<keyword evidence="3" id="KW-0813">Transport</keyword>
<organism evidence="8 9">
    <name type="scientific">Blastococcus colisei</name>
    <dbReference type="NCBI Taxonomy" id="1564162"/>
    <lineage>
        <taxon>Bacteria</taxon>
        <taxon>Bacillati</taxon>
        <taxon>Actinomycetota</taxon>
        <taxon>Actinomycetes</taxon>
        <taxon>Geodermatophilales</taxon>
        <taxon>Geodermatophilaceae</taxon>
        <taxon>Blastococcus</taxon>
    </lineage>
</organism>
<feature type="signal peptide" evidence="6">
    <location>
        <begin position="1"/>
        <end position="23"/>
    </location>
</feature>
<protein>
    <submittedName>
        <fullName evidence="8">Iron complex transport system substrate-binding protein</fullName>
    </submittedName>
</protein>
<evidence type="ECO:0000256" key="5">
    <source>
        <dbReference type="SAM" id="Coils"/>
    </source>
</evidence>
<dbReference type="InterPro" id="IPR002491">
    <property type="entry name" value="ABC_transptr_periplasmic_BD"/>
</dbReference>
<feature type="domain" description="Fe/B12 periplasmic-binding" evidence="7">
    <location>
        <begin position="61"/>
        <end position="318"/>
    </location>
</feature>
<dbReference type="AlphaFoldDB" id="A0A543PJL9"/>
<dbReference type="RefSeq" id="WP_142026707.1">
    <property type="nucleotide sequence ID" value="NZ_VFQE01000001.1"/>
</dbReference>
<dbReference type="Proteomes" id="UP000319865">
    <property type="component" value="Unassembled WGS sequence"/>
</dbReference>
<evidence type="ECO:0000256" key="1">
    <source>
        <dbReference type="ARBA" id="ARBA00004196"/>
    </source>
</evidence>
<name>A0A543PJL9_9ACTN</name>
<evidence type="ECO:0000256" key="6">
    <source>
        <dbReference type="SAM" id="SignalP"/>
    </source>
</evidence>
<evidence type="ECO:0000256" key="4">
    <source>
        <dbReference type="ARBA" id="ARBA00022729"/>
    </source>
</evidence>
<comment type="similarity">
    <text evidence="2">Belongs to the bacterial solute-binding protein 8 family.</text>
</comment>
<dbReference type="Gene3D" id="3.40.50.1980">
    <property type="entry name" value="Nitrogenase molybdenum iron protein domain"/>
    <property type="match status" value="2"/>
</dbReference>
<comment type="caution">
    <text evidence="8">The sequence shown here is derived from an EMBL/GenBank/DDBJ whole genome shotgun (WGS) entry which is preliminary data.</text>
</comment>
<dbReference type="Pfam" id="PF01497">
    <property type="entry name" value="Peripla_BP_2"/>
    <property type="match status" value="1"/>
</dbReference>
<keyword evidence="5" id="KW-0175">Coiled coil</keyword>
<dbReference type="PROSITE" id="PS50983">
    <property type="entry name" value="FE_B12_PBP"/>
    <property type="match status" value="1"/>
</dbReference>
<evidence type="ECO:0000256" key="3">
    <source>
        <dbReference type="ARBA" id="ARBA00022448"/>
    </source>
</evidence>
<sequence length="318" mass="33165">MRRTALSTTGLALAAALSLTACGGGDDTASAAPSSAAEGAAFPRTVEHAMGSTEIPEQPERVVVLDTGELDAALSLGVTPVGAVTTDVSEEFLSYLAEDAEGIEVVGTIQEPNLEEIAALQPDLILSNSVRHEDIYDQLSQIAPTVFAADLGDTWKENFLLDAEALGKEEEAQELLEEYEQQAAELGEAIGDPGGTTVSPLRFVGGPIRAYQPESFIGTVLTDIGLDIVELPGGEGETFAELSEEQLTLANGEVVLYSSYGSADESGEAAVVAGPLWSQLTAVQNGQAFAVEDDVFYTGIGLMAANLQLEALQELLAS</sequence>
<feature type="coiled-coil region" evidence="5">
    <location>
        <begin position="162"/>
        <end position="192"/>
    </location>
</feature>
<evidence type="ECO:0000256" key="2">
    <source>
        <dbReference type="ARBA" id="ARBA00008814"/>
    </source>
</evidence>